<dbReference type="SUPFAM" id="SSF52540">
    <property type="entry name" value="P-loop containing nucleoside triphosphate hydrolases"/>
    <property type="match status" value="1"/>
</dbReference>
<proteinExistence type="predicted"/>
<dbReference type="Gene3D" id="3.40.50.300">
    <property type="entry name" value="P-loop containing nucleotide triphosphate hydrolases"/>
    <property type="match status" value="1"/>
</dbReference>
<dbReference type="InterPro" id="IPR043926">
    <property type="entry name" value="ABCG_dom"/>
</dbReference>
<dbReference type="EMBL" id="HBEC01006574">
    <property type="protein sequence ID" value="CAD8282925.1"/>
    <property type="molecule type" value="Transcribed_RNA"/>
</dbReference>
<feature type="transmembrane region" description="Helical" evidence="9">
    <location>
        <begin position="771"/>
        <end position="788"/>
    </location>
</feature>
<feature type="transmembrane region" description="Helical" evidence="9">
    <location>
        <begin position="744"/>
        <end position="762"/>
    </location>
</feature>
<dbReference type="PANTHER" id="PTHR48041">
    <property type="entry name" value="ABC TRANSPORTER G FAMILY MEMBER 28"/>
    <property type="match status" value="1"/>
</dbReference>
<feature type="region of interest" description="Disordered" evidence="8">
    <location>
        <begin position="493"/>
        <end position="572"/>
    </location>
</feature>
<dbReference type="Pfam" id="PF19055">
    <property type="entry name" value="ABC2_membrane_7"/>
    <property type="match status" value="1"/>
</dbReference>
<keyword evidence="3 9" id="KW-0812">Transmembrane</keyword>
<comment type="subcellular location">
    <subcellularLocation>
        <location evidence="1">Membrane</location>
        <topology evidence="1">Multi-pass membrane protein</topology>
    </subcellularLocation>
</comment>
<dbReference type="PROSITE" id="PS50893">
    <property type="entry name" value="ABC_TRANSPORTER_2"/>
    <property type="match status" value="1"/>
</dbReference>
<feature type="transmembrane region" description="Helical" evidence="9">
    <location>
        <begin position="715"/>
        <end position="738"/>
    </location>
</feature>
<evidence type="ECO:0000256" key="6">
    <source>
        <dbReference type="ARBA" id="ARBA00022989"/>
    </source>
</evidence>
<feature type="transmembrane region" description="Helical" evidence="9">
    <location>
        <begin position="632"/>
        <end position="653"/>
    </location>
</feature>
<sequence>MPKKPRIPGVAAARAALQDAQAQQKERQWETATRRRAAVARGGGGGGGGNAAAGKDADGAKTATSGAALDAPSDAKGKGAVKQHGEGGQAYDLEAGTGKVPVGSMQTTGDRKSRLRAAALRQPQNERQVLFNVSGCAEPGELMALMGPSGCGKSSLLQVLGGRTTARPRGAIGYNGKKLTKAMKRSIGFVSQDDILYGSLTVFETLYYAAMLQLPRTMRTEDKIARAEIVMETLGLSGCRDTIIGDVFMRGVSGGERKRVSIGVELLTNPSVILLDEPTSGLDSTTALKLMHTLRNLASGGRSILTSIHQPSSRLFQQTDKLLLLAGGRTVYYGNALACPYWFEQCGQPVPFGVSTADHILDVACGDLPGHTPEDSVRILDGMVQTFAHRTVGRGRNGVQASDLGASAVAGAESALRERIALNMSLSRDPSTIAAAKSVLSGASPQRHASGGGADAHVHVGSAASAGGLGPAVGGGSAATLDARLDPLAEHAVTLPGSNSSSGADMMTRFPASRDPLTDGTASTEDGAERSALAVDATAAGDDDDDDERRRQMVGDADEPAADGDAAPGGSKWGAKWTDQVYYLTTRSLKTRRFSSLSWQRFAETIIIALLAGCFWWQIGAGQLTPQSAQDIGGVLFFVQLFLSFSAMFQAIFNYPSEFSMVVKERQSGMYRLSAYYVARSLSDLPMDCLLPSILIIIVYWMAGLRITPGAFFGHWWATLLLVLIAQSFGLLIGATVTDAKNCLALATVVMLTIMLVGGFYVRNIPVWIRWLKYVSFVFYGWNLLLMIEFDGREMVPSACDPTQPPPCLVSDTTIFAVDVDAPPILESCVLVGMLLVLRLATYYALNYRTTFRIKKTA</sequence>
<feature type="compositionally biased region" description="Low complexity" evidence="8">
    <location>
        <begin position="11"/>
        <end position="23"/>
    </location>
</feature>
<evidence type="ECO:0000256" key="2">
    <source>
        <dbReference type="ARBA" id="ARBA00022448"/>
    </source>
</evidence>
<evidence type="ECO:0000259" key="10">
    <source>
        <dbReference type="PROSITE" id="PS50893"/>
    </source>
</evidence>
<dbReference type="GO" id="GO:0016020">
    <property type="term" value="C:membrane"/>
    <property type="evidence" value="ECO:0007669"/>
    <property type="project" value="UniProtKB-SubCell"/>
</dbReference>
<dbReference type="PANTHER" id="PTHR48041:SF125">
    <property type="entry name" value="ABC TRANSPORTER G FAMILY"/>
    <property type="match status" value="1"/>
</dbReference>
<accession>A0A7R9V328</accession>
<feature type="compositionally biased region" description="Gly residues" evidence="8">
    <location>
        <begin position="41"/>
        <end position="51"/>
    </location>
</feature>
<dbReference type="Pfam" id="PF01061">
    <property type="entry name" value="ABC2_membrane"/>
    <property type="match status" value="1"/>
</dbReference>
<keyword evidence="2" id="KW-0813">Transport</keyword>
<evidence type="ECO:0000256" key="8">
    <source>
        <dbReference type="SAM" id="MobiDB-lite"/>
    </source>
</evidence>
<keyword evidence="6 9" id="KW-1133">Transmembrane helix</keyword>
<dbReference type="Pfam" id="PF00005">
    <property type="entry name" value="ABC_tran"/>
    <property type="match status" value="1"/>
</dbReference>
<feature type="region of interest" description="Disordered" evidence="8">
    <location>
        <begin position="1"/>
        <end position="109"/>
    </location>
</feature>
<dbReference type="GO" id="GO:0016887">
    <property type="term" value="F:ATP hydrolysis activity"/>
    <property type="evidence" value="ECO:0007669"/>
    <property type="project" value="InterPro"/>
</dbReference>
<feature type="transmembrane region" description="Helical" evidence="9">
    <location>
        <begin position="685"/>
        <end position="703"/>
    </location>
</feature>
<evidence type="ECO:0000256" key="3">
    <source>
        <dbReference type="ARBA" id="ARBA00022692"/>
    </source>
</evidence>
<evidence type="ECO:0000256" key="5">
    <source>
        <dbReference type="ARBA" id="ARBA00022840"/>
    </source>
</evidence>
<dbReference type="InterPro" id="IPR017871">
    <property type="entry name" value="ABC_transporter-like_CS"/>
</dbReference>
<reference evidence="11" key="1">
    <citation type="submission" date="2021-01" db="EMBL/GenBank/DDBJ databases">
        <authorList>
            <person name="Corre E."/>
            <person name="Pelletier E."/>
            <person name="Niang G."/>
            <person name="Scheremetjew M."/>
            <person name="Finn R."/>
            <person name="Kale V."/>
            <person name="Holt S."/>
            <person name="Cochrane G."/>
            <person name="Meng A."/>
            <person name="Brown T."/>
            <person name="Cohen L."/>
        </authorList>
    </citation>
    <scope>NUCLEOTIDE SEQUENCE</scope>
    <source>
        <strain evidence="11">CCMP219</strain>
    </source>
</reference>
<dbReference type="GO" id="GO:0005524">
    <property type="term" value="F:ATP binding"/>
    <property type="evidence" value="ECO:0007669"/>
    <property type="project" value="UniProtKB-KW"/>
</dbReference>
<dbReference type="GO" id="GO:0140359">
    <property type="term" value="F:ABC-type transporter activity"/>
    <property type="evidence" value="ECO:0007669"/>
    <property type="project" value="InterPro"/>
</dbReference>
<dbReference type="PROSITE" id="PS00211">
    <property type="entry name" value="ABC_TRANSPORTER_1"/>
    <property type="match status" value="1"/>
</dbReference>
<feature type="region of interest" description="Disordered" evidence="8">
    <location>
        <begin position="438"/>
        <end position="457"/>
    </location>
</feature>
<evidence type="ECO:0000256" key="9">
    <source>
        <dbReference type="SAM" id="Phobius"/>
    </source>
</evidence>
<dbReference type="AlphaFoldDB" id="A0A7R9V328"/>
<feature type="transmembrane region" description="Helical" evidence="9">
    <location>
        <begin position="825"/>
        <end position="846"/>
    </location>
</feature>
<evidence type="ECO:0000256" key="7">
    <source>
        <dbReference type="ARBA" id="ARBA00023136"/>
    </source>
</evidence>
<feature type="compositionally biased region" description="Basic and acidic residues" evidence="8">
    <location>
        <begin position="24"/>
        <end position="33"/>
    </location>
</feature>
<keyword evidence="5" id="KW-0067">ATP-binding</keyword>
<organism evidence="11">
    <name type="scientific">Chlamydomonas euryale</name>
    <dbReference type="NCBI Taxonomy" id="1486919"/>
    <lineage>
        <taxon>Eukaryota</taxon>
        <taxon>Viridiplantae</taxon>
        <taxon>Chlorophyta</taxon>
        <taxon>core chlorophytes</taxon>
        <taxon>Chlorophyceae</taxon>
        <taxon>CS clade</taxon>
        <taxon>Chlamydomonadales</taxon>
        <taxon>Chlamydomonadaceae</taxon>
        <taxon>Chlamydomonas</taxon>
    </lineage>
</organism>
<protein>
    <recommendedName>
        <fullName evidence="10">ABC transporter domain-containing protein</fullName>
    </recommendedName>
</protein>
<keyword evidence="7 9" id="KW-0472">Membrane</keyword>
<evidence type="ECO:0000256" key="4">
    <source>
        <dbReference type="ARBA" id="ARBA00022741"/>
    </source>
</evidence>
<gene>
    <name evidence="11" type="ORF">CEUR00632_LOCUS2960</name>
</gene>
<evidence type="ECO:0000313" key="11">
    <source>
        <dbReference type="EMBL" id="CAD8282925.1"/>
    </source>
</evidence>
<dbReference type="InterPro" id="IPR013525">
    <property type="entry name" value="ABC2_TM"/>
</dbReference>
<dbReference type="InterPro" id="IPR050352">
    <property type="entry name" value="ABCG_transporters"/>
</dbReference>
<evidence type="ECO:0000256" key="1">
    <source>
        <dbReference type="ARBA" id="ARBA00004141"/>
    </source>
</evidence>
<dbReference type="InterPro" id="IPR003439">
    <property type="entry name" value="ABC_transporter-like_ATP-bd"/>
</dbReference>
<keyword evidence="4" id="KW-0547">Nucleotide-binding</keyword>
<dbReference type="SMART" id="SM00382">
    <property type="entry name" value="AAA"/>
    <property type="match status" value="1"/>
</dbReference>
<dbReference type="InterPro" id="IPR003593">
    <property type="entry name" value="AAA+_ATPase"/>
</dbReference>
<feature type="domain" description="ABC transporter" evidence="10">
    <location>
        <begin position="115"/>
        <end position="352"/>
    </location>
</feature>
<name>A0A7R9V328_9CHLO</name>
<feature type="transmembrane region" description="Helical" evidence="9">
    <location>
        <begin position="602"/>
        <end position="620"/>
    </location>
</feature>
<dbReference type="InterPro" id="IPR027417">
    <property type="entry name" value="P-loop_NTPase"/>
</dbReference>